<reference evidence="2 3" key="1">
    <citation type="submission" date="2024-01" db="EMBL/GenBank/DDBJ databases">
        <title>A draft genome for a cacao thread blight-causing isolate of Paramarasmius palmivorus.</title>
        <authorList>
            <person name="Baruah I.K."/>
            <person name="Bukari Y."/>
            <person name="Amoako-Attah I."/>
            <person name="Meinhardt L.W."/>
            <person name="Bailey B.A."/>
            <person name="Cohen S.P."/>
        </authorList>
    </citation>
    <scope>NUCLEOTIDE SEQUENCE [LARGE SCALE GENOMIC DNA]</scope>
    <source>
        <strain evidence="2 3">GH-12</strain>
    </source>
</reference>
<protein>
    <submittedName>
        <fullName evidence="2">Uncharacterized protein</fullName>
    </submittedName>
</protein>
<dbReference type="EMBL" id="JAYKXP010000036">
    <property type="protein sequence ID" value="KAK7040736.1"/>
    <property type="molecule type" value="Genomic_DNA"/>
</dbReference>
<gene>
    <name evidence="2" type="ORF">VNI00_009642</name>
</gene>
<keyword evidence="3" id="KW-1185">Reference proteome</keyword>
<comment type="caution">
    <text evidence="2">The sequence shown here is derived from an EMBL/GenBank/DDBJ whole genome shotgun (WGS) entry which is preliminary data.</text>
</comment>
<evidence type="ECO:0000313" key="3">
    <source>
        <dbReference type="Proteomes" id="UP001383192"/>
    </source>
</evidence>
<proteinExistence type="predicted"/>
<name>A0AAW0CS17_9AGAR</name>
<organism evidence="2 3">
    <name type="scientific">Paramarasmius palmivorus</name>
    <dbReference type="NCBI Taxonomy" id="297713"/>
    <lineage>
        <taxon>Eukaryota</taxon>
        <taxon>Fungi</taxon>
        <taxon>Dikarya</taxon>
        <taxon>Basidiomycota</taxon>
        <taxon>Agaricomycotina</taxon>
        <taxon>Agaricomycetes</taxon>
        <taxon>Agaricomycetidae</taxon>
        <taxon>Agaricales</taxon>
        <taxon>Marasmiineae</taxon>
        <taxon>Marasmiaceae</taxon>
        <taxon>Paramarasmius</taxon>
    </lineage>
</organism>
<dbReference type="AlphaFoldDB" id="A0AAW0CS17"/>
<evidence type="ECO:0000313" key="2">
    <source>
        <dbReference type="EMBL" id="KAK7040736.1"/>
    </source>
</evidence>
<dbReference type="Proteomes" id="UP001383192">
    <property type="component" value="Unassembled WGS sequence"/>
</dbReference>
<feature type="compositionally biased region" description="Basic and acidic residues" evidence="1">
    <location>
        <begin position="77"/>
        <end position="93"/>
    </location>
</feature>
<sequence>MSNLVNKIKEKVSHNNSGSGQNNTNPEPTYSIQPHPNKPNDPTENTQFSDGKAGVFNARGGPYVPSQEIRNNMEQPLGREELRARQAELNRRS</sequence>
<evidence type="ECO:0000256" key="1">
    <source>
        <dbReference type="SAM" id="MobiDB-lite"/>
    </source>
</evidence>
<feature type="region of interest" description="Disordered" evidence="1">
    <location>
        <begin position="1"/>
        <end position="93"/>
    </location>
</feature>
<accession>A0AAW0CS17</accession>
<feature type="compositionally biased region" description="Polar residues" evidence="1">
    <location>
        <begin position="14"/>
        <end position="49"/>
    </location>
</feature>